<protein>
    <submittedName>
        <fullName evidence="2">RNA-directed DNA polymerase-like protein</fullName>
    </submittedName>
</protein>
<keyword evidence="3" id="KW-1185">Reference proteome</keyword>
<dbReference type="InterPro" id="IPR043502">
    <property type="entry name" value="DNA/RNA_pol_sf"/>
</dbReference>
<comment type="caution">
    <text evidence="2">The sequence shown here is derived from an EMBL/GenBank/DDBJ whole genome shotgun (WGS) entry which is preliminary data.</text>
</comment>
<dbReference type="EMBL" id="SMMG02000009">
    <property type="protein sequence ID" value="KAA3462329.1"/>
    <property type="molecule type" value="Genomic_DNA"/>
</dbReference>
<evidence type="ECO:0000313" key="2">
    <source>
        <dbReference type="EMBL" id="KAA3462329.1"/>
    </source>
</evidence>
<organism evidence="2 3">
    <name type="scientific">Gossypium australe</name>
    <dbReference type="NCBI Taxonomy" id="47621"/>
    <lineage>
        <taxon>Eukaryota</taxon>
        <taxon>Viridiplantae</taxon>
        <taxon>Streptophyta</taxon>
        <taxon>Embryophyta</taxon>
        <taxon>Tracheophyta</taxon>
        <taxon>Spermatophyta</taxon>
        <taxon>Magnoliopsida</taxon>
        <taxon>eudicotyledons</taxon>
        <taxon>Gunneridae</taxon>
        <taxon>Pentapetalae</taxon>
        <taxon>rosids</taxon>
        <taxon>malvids</taxon>
        <taxon>Malvales</taxon>
        <taxon>Malvaceae</taxon>
        <taxon>Malvoideae</taxon>
        <taxon>Gossypium</taxon>
    </lineage>
</organism>
<keyword evidence="2" id="KW-0695">RNA-directed DNA polymerase</keyword>
<dbReference type="Pfam" id="PF00078">
    <property type="entry name" value="RVT_1"/>
    <property type="match status" value="1"/>
</dbReference>
<feature type="domain" description="Reverse transcriptase" evidence="1">
    <location>
        <begin position="1"/>
        <end position="78"/>
    </location>
</feature>
<dbReference type="PANTHER" id="PTHR24559:SF444">
    <property type="entry name" value="REVERSE TRANSCRIPTASE DOMAIN-CONTAINING PROTEIN"/>
    <property type="match status" value="1"/>
</dbReference>
<proteinExistence type="predicted"/>
<dbReference type="SUPFAM" id="SSF56672">
    <property type="entry name" value="DNA/RNA polymerases"/>
    <property type="match status" value="1"/>
</dbReference>
<keyword evidence="2" id="KW-0548">Nucleotidyltransferase</keyword>
<dbReference type="Proteomes" id="UP000325315">
    <property type="component" value="Unassembled WGS sequence"/>
</dbReference>
<dbReference type="CDD" id="cd01647">
    <property type="entry name" value="RT_LTR"/>
    <property type="match status" value="1"/>
</dbReference>
<keyword evidence="2" id="KW-0808">Transferase</keyword>
<evidence type="ECO:0000259" key="1">
    <source>
        <dbReference type="Pfam" id="PF00078"/>
    </source>
</evidence>
<dbReference type="AlphaFoldDB" id="A0A5B6UWZ0"/>
<accession>A0A5B6UWZ0</accession>
<sequence length="95" mass="11179">MPFELTNAPVVFMDLMNQIFRIFVVVFIDDTLIYSRDDSESTEHLRIVLQTLRDKQLFAKFCKCEFWLREVRFLGHIVSAEGIRVDPIKISIVVD</sequence>
<name>A0A5B6UWZ0_9ROSI</name>
<gene>
    <name evidence="2" type="ORF">EPI10_028822</name>
</gene>
<dbReference type="OrthoDB" id="427924at2759"/>
<dbReference type="GO" id="GO:0003964">
    <property type="term" value="F:RNA-directed DNA polymerase activity"/>
    <property type="evidence" value="ECO:0007669"/>
    <property type="project" value="UniProtKB-KW"/>
</dbReference>
<dbReference type="InterPro" id="IPR053134">
    <property type="entry name" value="RNA-dir_DNA_polymerase"/>
</dbReference>
<dbReference type="PANTHER" id="PTHR24559">
    <property type="entry name" value="TRANSPOSON TY3-I GAG-POL POLYPROTEIN"/>
    <property type="match status" value="1"/>
</dbReference>
<evidence type="ECO:0000313" key="3">
    <source>
        <dbReference type="Proteomes" id="UP000325315"/>
    </source>
</evidence>
<dbReference type="InterPro" id="IPR000477">
    <property type="entry name" value="RT_dom"/>
</dbReference>
<reference evidence="2" key="1">
    <citation type="submission" date="2019-08" db="EMBL/GenBank/DDBJ databases">
        <authorList>
            <person name="Liu F."/>
        </authorList>
    </citation>
    <scope>NUCLEOTIDE SEQUENCE [LARGE SCALE GENOMIC DNA]</scope>
    <source>
        <strain evidence="2">PA1801</strain>
        <tissue evidence="2">Leaf</tissue>
    </source>
</reference>
<dbReference type="InterPro" id="IPR043128">
    <property type="entry name" value="Rev_trsase/Diguanyl_cyclase"/>
</dbReference>
<dbReference type="Gene3D" id="3.30.70.270">
    <property type="match status" value="1"/>
</dbReference>